<feature type="compositionally biased region" description="Basic residues" evidence="1">
    <location>
        <begin position="62"/>
        <end position="71"/>
    </location>
</feature>
<evidence type="ECO:0000313" key="2">
    <source>
        <dbReference type="EMBL" id="GFO49693.1"/>
    </source>
</evidence>
<feature type="compositionally biased region" description="Acidic residues" evidence="1">
    <location>
        <begin position="875"/>
        <end position="884"/>
    </location>
</feature>
<dbReference type="Proteomes" id="UP000735302">
    <property type="component" value="Unassembled WGS sequence"/>
</dbReference>
<dbReference type="AlphaFoldDB" id="A0AAV4DZA9"/>
<feature type="compositionally biased region" description="Polar residues" evidence="1">
    <location>
        <begin position="848"/>
        <end position="862"/>
    </location>
</feature>
<protein>
    <submittedName>
        <fullName evidence="2">Uncharacterized protein</fullName>
    </submittedName>
</protein>
<keyword evidence="3" id="KW-1185">Reference proteome</keyword>
<accession>A0AAV4DZA9</accession>
<feature type="compositionally biased region" description="Low complexity" evidence="1">
    <location>
        <begin position="987"/>
        <end position="1037"/>
    </location>
</feature>
<sequence>MAVATMLLPRHCLDSGQEAGLGLKSVVRGAVDNMEFVLRDLTSIMGNIQSLVAHIDSVTCRSGRRNRRRRGKSQERQDKQGRTESEGIEESRQEDESNPSHDGPGNRLRSCPSSSSSSSATRLCPQKPAGVDSVRGGSSLAEAQLHGQTENAFSRVSGDGGDKMKMISTRFSDSTLQEASNPSFRGNFRASYKANASSRKFSRFSQPNTLLQVEQSKFCSQTQEIGAADNVDKGSPFLSHSQGWEELKTKWRSKREYRVEADINFGSSLTKRPIYLHHARDDSTASRGEYDLETKEAILGSRTDFSDGDLSRWSLEDSPLRLKHSNKREKDWTAVSGTVAVVHPMVKTLSNQSSPTKRSLADVSDDIDFYGRHRVCKPAYRSSQVFQIGIVGQINNIPDDYEIPLVTALGEKDSAHKSRHRYVYNKSFLPVTPTEQNTLNTVQKRLGSLSRSSKHVNSDIIQVPNIENLQFGNVMNHNSLPNSPKLRRSTEVRVGFDLDTFETNQKRLIPRPVYARIDGSPASTRSSCSTVRKPVAHHYYYSIDSDLDSDIVPDHLDPRILTPDLDWSYLNLMGSGEILGLTAPEIRRRHLDNSYETPVTLLRGQNLFESSKSTSDDIPLVPFYHVLGSKNSSPLTDDTSKERDELGDHFEEPVLSLLSCKGVGSQDTQGYCGCYEALLDSVLENVAGFDTFEEALDQLSNDDILNETYISFDDQFEEDDWDVGLGSDHSQGFAVNHSLVYLGGSDDGNFSDLFSERSFDASKDLSARIINRPCVLSLSKTAASNFTLNERALSEKSRDNKRKRCTLSNVDEECNVSALPMAGHQVKRLNDIQFSLDSSFQKYHTGSIGASSYQKDSNPSLTDDSKEDDQNSSFVDDDDDDDGPDMMTASYDISCQAVASDSPMSLCSSDAPATSPLSGRFITSSEGDDLFTSHDESYFLLSPTSPSSGTLDNAREAQAFGRTRASELTQQFLLSLREICERHRSSSGDGISSSASDGVSNLNLSGNRDSSSSALSSNNSSTITASTSTATDATLTDDNMENNSLQVACPRRETVLCPDSDSPSLNDDTLTGSRYNRNVNTWTAYAVVNVPADDVSDGTSSDAFYNENNILGSMHSVSSALLDNDNADLPSENQKPLL</sequence>
<proteinExistence type="predicted"/>
<evidence type="ECO:0000256" key="1">
    <source>
        <dbReference type="SAM" id="MobiDB-lite"/>
    </source>
</evidence>
<name>A0AAV4DZA9_9GAST</name>
<feature type="region of interest" description="Disordered" evidence="1">
    <location>
        <begin position="848"/>
        <end position="888"/>
    </location>
</feature>
<feature type="compositionally biased region" description="Basic and acidic residues" evidence="1">
    <location>
        <begin position="72"/>
        <end position="99"/>
    </location>
</feature>
<organism evidence="2 3">
    <name type="scientific">Plakobranchus ocellatus</name>
    <dbReference type="NCBI Taxonomy" id="259542"/>
    <lineage>
        <taxon>Eukaryota</taxon>
        <taxon>Metazoa</taxon>
        <taxon>Spiralia</taxon>
        <taxon>Lophotrochozoa</taxon>
        <taxon>Mollusca</taxon>
        <taxon>Gastropoda</taxon>
        <taxon>Heterobranchia</taxon>
        <taxon>Euthyneura</taxon>
        <taxon>Panpulmonata</taxon>
        <taxon>Sacoglossa</taxon>
        <taxon>Placobranchoidea</taxon>
        <taxon>Plakobranchidae</taxon>
        <taxon>Plakobranchus</taxon>
    </lineage>
</organism>
<reference evidence="2 3" key="1">
    <citation type="journal article" date="2021" name="Elife">
        <title>Chloroplast acquisition without the gene transfer in kleptoplastic sea slugs, Plakobranchus ocellatus.</title>
        <authorList>
            <person name="Maeda T."/>
            <person name="Takahashi S."/>
            <person name="Yoshida T."/>
            <person name="Shimamura S."/>
            <person name="Takaki Y."/>
            <person name="Nagai Y."/>
            <person name="Toyoda A."/>
            <person name="Suzuki Y."/>
            <person name="Arimoto A."/>
            <person name="Ishii H."/>
            <person name="Satoh N."/>
            <person name="Nishiyama T."/>
            <person name="Hasebe M."/>
            <person name="Maruyama T."/>
            <person name="Minagawa J."/>
            <person name="Obokata J."/>
            <person name="Shigenobu S."/>
        </authorList>
    </citation>
    <scope>NUCLEOTIDE SEQUENCE [LARGE SCALE GENOMIC DNA]</scope>
</reference>
<dbReference type="EMBL" id="BLXT01008499">
    <property type="protein sequence ID" value="GFO49693.1"/>
    <property type="molecule type" value="Genomic_DNA"/>
</dbReference>
<comment type="caution">
    <text evidence="2">The sequence shown here is derived from an EMBL/GenBank/DDBJ whole genome shotgun (WGS) entry which is preliminary data.</text>
</comment>
<feature type="region of interest" description="Disordered" evidence="1">
    <location>
        <begin position="61"/>
        <end position="164"/>
    </location>
</feature>
<gene>
    <name evidence="2" type="ORF">PoB_007619800</name>
</gene>
<evidence type="ECO:0000313" key="3">
    <source>
        <dbReference type="Proteomes" id="UP000735302"/>
    </source>
</evidence>
<feature type="region of interest" description="Disordered" evidence="1">
    <location>
        <begin position="985"/>
        <end position="1039"/>
    </location>
</feature>